<accession>A0A821KUN6</accession>
<comment type="caution">
    <text evidence="1">The sequence shown here is derived from an EMBL/GenBank/DDBJ whole genome shotgun (WGS) entry which is preliminary data.</text>
</comment>
<protein>
    <submittedName>
        <fullName evidence="1">Uncharacterized protein</fullName>
    </submittedName>
</protein>
<gene>
    <name evidence="1" type="ORF">PMACD_LOCUS113</name>
</gene>
<sequence length="90" mass="10654">MEFEGNIMHGREYWESSVRLSVGEDFGMFLEEGRKRKWEGKEEKEQRKVPPKKVMATRIKENTNTKHISILIDLKKLELNNVNNDHPTLN</sequence>
<dbReference type="AlphaFoldDB" id="A0A821KUN6"/>
<evidence type="ECO:0000313" key="1">
    <source>
        <dbReference type="EMBL" id="CAF4742429.1"/>
    </source>
</evidence>
<evidence type="ECO:0000313" key="2">
    <source>
        <dbReference type="Proteomes" id="UP000663880"/>
    </source>
</evidence>
<reference evidence="1" key="1">
    <citation type="submission" date="2021-02" db="EMBL/GenBank/DDBJ databases">
        <authorList>
            <person name="Steward A R."/>
        </authorList>
    </citation>
    <scope>NUCLEOTIDE SEQUENCE</scope>
</reference>
<name>A0A821KUN6_9NEOP</name>
<organism evidence="1 2">
    <name type="scientific">Pieris macdunnoughi</name>
    <dbReference type="NCBI Taxonomy" id="345717"/>
    <lineage>
        <taxon>Eukaryota</taxon>
        <taxon>Metazoa</taxon>
        <taxon>Ecdysozoa</taxon>
        <taxon>Arthropoda</taxon>
        <taxon>Hexapoda</taxon>
        <taxon>Insecta</taxon>
        <taxon>Pterygota</taxon>
        <taxon>Neoptera</taxon>
        <taxon>Endopterygota</taxon>
        <taxon>Lepidoptera</taxon>
        <taxon>Glossata</taxon>
        <taxon>Ditrysia</taxon>
        <taxon>Papilionoidea</taxon>
        <taxon>Pieridae</taxon>
        <taxon>Pierinae</taxon>
        <taxon>Pieris</taxon>
    </lineage>
</organism>
<keyword evidence="2" id="KW-1185">Reference proteome</keyword>
<proteinExistence type="predicted"/>
<dbReference type="EMBL" id="CAJOBZ010000001">
    <property type="protein sequence ID" value="CAF4742429.1"/>
    <property type="molecule type" value="Genomic_DNA"/>
</dbReference>
<dbReference type="Proteomes" id="UP000663880">
    <property type="component" value="Unassembled WGS sequence"/>
</dbReference>